<evidence type="ECO:0000259" key="7">
    <source>
        <dbReference type="PROSITE" id="PS50240"/>
    </source>
</evidence>
<keyword evidence="5 6" id="KW-0720">Serine protease</keyword>
<evidence type="ECO:0000313" key="9">
    <source>
        <dbReference type="Proteomes" id="UP001327027"/>
    </source>
</evidence>
<dbReference type="PANTHER" id="PTHR15462:SF8">
    <property type="entry name" value="SERINE PROTEASE"/>
    <property type="match status" value="1"/>
</dbReference>
<dbReference type="EMBL" id="JAYKLX010000006">
    <property type="protein sequence ID" value="MEB3346437.1"/>
    <property type="molecule type" value="Genomic_DNA"/>
</dbReference>
<comment type="caution">
    <text evidence="8">The sequence shown here is derived from an EMBL/GenBank/DDBJ whole genome shotgun (WGS) entry which is preliminary data.</text>
</comment>
<dbReference type="RefSeq" id="WP_324180467.1">
    <property type="nucleotide sequence ID" value="NZ_BAABAW010000006.1"/>
</dbReference>
<accession>A0ABU5ZX51</accession>
<evidence type="ECO:0000256" key="5">
    <source>
        <dbReference type="ARBA" id="ARBA00022825"/>
    </source>
</evidence>
<dbReference type="InterPro" id="IPR009003">
    <property type="entry name" value="Peptidase_S1_PA"/>
</dbReference>
<dbReference type="InterPro" id="IPR050966">
    <property type="entry name" value="Glutamyl_endopeptidase"/>
</dbReference>
<dbReference type="Proteomes" id="UP001327027">
    <property type="component" value="Unassembled WGS sequence"/>
</dbReference>
<protein>
    <recommendedName>
        <fullName evidence="6">Serine protease</fullName>
        <ecNumber evidence="6">3.4.21.-</ecNumber>
    </recommendedName>
</protein>
<dbReference type="Gene3D" id="2.40.10.10">
    <property type="entry name" value="Trypsin-like serine proteases"/>
    <property type="match status" value="2"/>
</dbReference>
<dbReference type="PANTHER" id="PTHR15462">
    <property type="entry name" value="SERINE PROTEASE"/>
    <property type="match status" value="1"/>
</dbReference>
<proteinExistence type="inferred from homology"/>
<keyword evidence="9" id="KW-1185">Reference proteome</keyword>
<evidence type="ECO:0000256" key="4">
    <source>
        <dbReference type="ARBA" id="ARBA00022801"/>
    </source>
</evidence>
<keyword evidence="4 6" id="KW-0378">Hydrolase</keyword>
<dbReference type="Pfam" id="PF00089">
    <property type="entry name" value="Trypsin"/>
    <property type="match status" value="1"/>
</dbReference>
<evidence type="ECO:0000256" key="1">
    <source>
        <dbReference type="ARBA" id="ARBA00008764"/>
    </source>
</evidence>
<evidence type="ECO:0000256" key="3">
    <source>
        <dbReference type="ARBA" id="ARBA00022729"/>
    </source>
</evidence>
<organism evidence="8 9">
    <name type="scientific">Aquimarina gracilis</name>
    <dbReference type="NCBI Taxonomy" id="874422"/>
    <lineage>
        <taxon>Bacteria</taxon>
        <taxon>Pseudomonadati</taxon>
        <taxon>Bacteroidota</taxon>
        <taxon>Flavobacteriia</taxon>
        <taxon>Flavobacteriales</taxon>
        <taxon>Flavobacteriaceae</taxon>
        <taxon>Aquimarina</taxon>
    </lineage>
</organism>
<dbReference type="EC" id="3.4.21.-" evidence="6"/>
<dbReference type="InterPro" id="IPR043504">
    <property type="entry name" value="Peptidase_S1_PA_chymotrypsin"/>
</dbReference>
<comment type="similarity">
    <text evidence="1 6">Belongs to the peptidase S1B family.</text>
</comment>
<evidence type="ECO:0000313" key="8">
    <source>
        <dbReference type="EMBL" id="MEB3346437.1"/>
    </source>
</evidence>
<dbReference type="InterPro" id="IPR008256">
    <property type="entry name" value="Peptidase_S1B"/>
</dbReference>
<dbReference type="SUPFAM" id="SSF50494">
    <property type="entry name" value="Trypsin-like serine proteases"/>
    <property type="match status" value="1"/>
</dbReference>
<evidence type="ECO:0000256" key="2">
    <source>
        <dbReference type="ARBA" id="ARBA00022670"/>
    </source>
</evidence>
<keyword evidence="2 6" id="KW-0645">Protease</keyword>
<gene>
    <name evidence="8" type="ORF">U6A24_13250</name>
</gene>
<dbReference type="PRINTS" id="PR00839">
    <property type="entry name" value="V8PROTEASE"/>
</dbReference>
<dbReference type="PROSITE" id="PS50240">
    <property type="entry name" value="TRYPSIN_DOM"/>
    <property type="match status" value="1"/>
</dbReference>
<reference evidence="8 9" key="1">
    <citation type="journal article" date="2013" name="Int. J. Syst. Evol. Microbiol.">
        <title>Aquimarina gracilis sp. nov., isolated from the gut microflora of a mussel, Mytilus coruscus, and emended description of Aquimarina spongiae.</title>
        <authorList>
            <person name="Park S.C."/>
            <person name="Choe H.N."/>
            <person name="Baik K.S."/>
            <person name="Seong C.N."/>
        </authorList>
    </citation>
    <scope>NUCLEOTIDE SEQUENCE [LARGE SCALE GENOMIC DNA]</scope>
    <source>
        <strain evidence="8 9">PSC32</strain>
    </source>
</reference>
<evidence type="ECO:0000256" key="6">
    <source>
        <dbReference type="RuleBase" id="RU004296"/>
    </source>
</evidence>
<dbReference type="InterPro" id="IPR001254">
    <property type="entry name" value="Trypsin_dom"/>
</dbReference>
<keyword evidence="3" id="KW-0732">Signal</keyword>
<sequence length="242" mass="27007">MEKLVFHELNGNINEINESEITTEPWVEPENEPTAESLCGIDQRQKVVSTNQLPYIAICKLYMKATNGRTYVGSGWLVSEDKLYTAGHCVFNHRSGGWKENIIVIPAKSGLSEPYGRYEAISLAATEGWVDNKSTRYDMGAIKLNTPVPFKDFIIPSIEDSNYGEICGYPGDRDNGLFQYRMTDNLIKTSGRFQYYADTFGGQSGGALLKNRAVAIGIHNYGGCPNKSSDLYESFIKEVADW</sequence>
<dbReference type="GO" id="GO:0016787">
    <property type="term" value="F:hydrolase activity"/>
    <property type="evidence" value="ECO:0007669"/>
    <property type="project" value="UniProtKB-KW"/>
</dbReference>
<feature type="domain" description="Peptidase S1" evidence="7">
    <location>
        <begin position="38"/>
        <end position="242"/>
    </location>
</feature>
<name>A0ABU5ZX51_9FLAO</name>